<name>A0A7C3IIV3_9SPIR</name>
<accession>A0A7C3IIV3</accession>
<sequence>MRRTTLGLCIAAFILAAGQLVSCASAPVVIPENASPMELVQRAQDATDNNKYDVAIQYYQAILDRFGDDMEMVCTAEYEIAFIKYKQHKYAEAKAGFTALLERYKGADADFLPTQYKILSEKVLAKIELEKK</sequence>
<protein>
    <submittedName>
        <fullName evidence="2">Uncharacterized protein</fullName>
    </submittedName>
</protein>
<dbReference type="Gene3D" id="1.25.40.10">
    <property type="entry name" value="Tetratricopeptide repeat domain"/>
    <property type="match status" value="1"/>
</dbReference>
<evidence type="ECO:0000313" key="2">
    <source>
        <dbReference type="EMBL" id="HFH28887.1"/>
    </source>
</evidence>
<proteinExistence type="predicted"/>
<feature type="signal peptide" evidence="1">
    <location>
        <begin position="1"/>
        <end position="26"/>
    </location>
</feature>
<evidence type="ECO:0000256" key="1">
    <source>
        <dbReference type="SAM" id="SignalP"/>
    </source>
</evidence>
<dbReference type="AlphaFoldDB" id="A0A7C3IIV3"/>
<gene>
    <name evidence="2" type="ORF">ENS59_05160</name>
</gene>
<dbReference type="EMBL" id="DSVL01000156">
    <property type="protein sequence ID" value="HFH28887.1"/>
    <property type="molecule type" value="Genomic_DNA"/>
</dbReference>
<comment type="caution">
    <text evidence="2">The sequence shown here is derived from an EMBL/GenBank/DDBJ whole genome shotgun (WGS) entry which is preliminary data.</text>
</comment>
<feature type="chain" id="PRO_5028332530" evidence="1">
    <location>
        <begin position="27"/>
        <end position="132"/>
    </location>
</feature>
<keyword evidence="1" id="KW-0732">Signal</keyword>
<dbReference type="SUPFAM" id="SSF48452">
    <property type="entry name" value="TPR-like"/>
    <property type="match status" value="1"/>
</dbReference>
<reference evidence="2" key="1">
    <citation type="journal article" date="2020" name="mSystems">
        <title>Genome- and Community-Level Interaction Insights into Carbon Utilization and Element Cycling Functions of Hydrothermarchaeota in Hydrothermal Sediment.</title>
        <authorList>
            <person name="Zhou Z."/>
            <person name="Liu Y."/>
            <person name="Xu W."/>
            <person name="Pan J."/>
            <person name="Luo Z.H."/>
            <person name="Li M."/>
        </authorList>
    </citation>
    <scope>NUCLEOTIDE SEQUENCE [LARGE SCALE GENOMIC DNA]</scope>
    <source>
        <strain evidence="2">SpSt-503</strain>
    </source>
</reference>
<dbReference type="InterPro" id="IPR011990">
    <property type="entry name" value="TPR-like_helical_dom_sf"/>
</dbReference>
<organism evidence="2">
    <name type="scientific">Gracilinema caldarium</name>
    <dbReference type="NCBI Taxonomy" id="215591"/>
    <lineage>
        <taxon>Bacteria</taxon>
        <taxon>Pseudomonadati</taxon>
        <taxon>Spirochaetota</taxon>
        <taxon>Spirochaetia</taxon>
        <taxon>Spirochaetales</taxon>
        <taxon>Breznakiellaceae</taxon>
        <taxon>Gracilinema</taxon>
    </lineage>
</organism>